<dbReference type="Pfam" id="PF02518">
    <property type="entry name" value="HATPase_c"/>
    <property type="match status" value="1"/>
</dbReference>
<dbReference type="RefSeq" id="WP_347438756.1">
    <property type="nucleotide sequence ID" value="NZ_CP089291.1"/>
</dbReference>
<dbReference type="InterPro" id="IPR000014">
    <property type="entry name" value="PAS"/>
</dbReference>
<dbReference type="InterPro" id="IPR005467">
    <property type="entry name" value="His_kinase_dom"/>
</dbReference>
<dbReference type="EC" id="2.7.13.3" evidence="16"/>
<sequence length="348" mass="39016">MDTIFQNISDGMLVVDREGIIVGANRAAEKMTGYSSDEMVGRLQLCDVCLGMATCYEEKSCVDCFAKKLKVSSFEMRLRTRRGQEIPVTASSTRMPDHAMGALVVILRDMSEQKRVERERFQRITTNHVIQAQEEERKRVSRDLHDGVGQALYSIVIGLQLLQNQVVNEDVKNYLEDVHQMTIRALEEVKSLAVELRPSALDDLGLIPAIRSYSKRFEQTFGIETELEVSGPMRRYASSVETALYRICQEAMTNAVKYADTDKIHIRLRDEGHLLELQIADKGQGFDVNQIEIQGTGLGLYGMSERAHLLGGQLDIQSSIGEGTCISVSVPLSERGEPIYENSHIDRG</sequence>
<dbReference type="PANTHER" id="PTHR24421:SF10">
    <property type="entry name" value="NITRATE_NITRITE SENSOR PROTEIN NARQ"/>
    <property type="match status" value="1"/>
</dbReference>
<dbReference type="SUPFAM" id="SSF55874">
    <property type="entry name" value="ATPase domain of HSP90 chaperone/DNA topoisomerase II/histidine kinase"/>
    <property type="match status" value="1"/>
</dbReference>
<dbReference type="InterPro" id="IPR004358">
    <property type="entry name" value="Sig_transdc_His_kin-like_C"/>
</dbReference>
<name>A0ABY4CS75_9BACL</name>
<evidence type="ECO:0000256" key="14">
    <source>
        <dbReference type="ARBA" id="ARBA00023014"/>
    </source>
</evidence>
<dbReference type="SMART" id="SM00387">
    <property type="entry name" value="HATPase_c"/>
    <property type="match status" value="1"/>
</dbReference>
<dbReference type="InterPro" id="IPR036890">
    <property type="entry name" value="HATPase_C_sf"/>
</dbReference>
<dbReference type="InterPro" id="IPR003594">
    <property type="entry name" value="HATPase_dom"/>
</dbReference>
<reference evidence="20" key="1">
    <citation type="submission" date="2021-12" db="EMBL/GenBank/DDBJ databases">
        <title>Alicyclobacillaceae gen. nov., sp. nov., isolated from chalcocite enrichment system.</title>
        <authorList>
            <person name="Jiang Z."/>
        </authorList>
    </citation>
    <scope>NUCLEOTIDE SEQUENCE</scope>
    <source>
        <strain evidence="20">MYW30-H2</strain>
    </source>
</reference>
<dbReference type="PRINTS" id="PR00344">
    <property type="entry name" value="BCTRLSENSOR"/>
</dbReference>
<dbReference type="InterPro" id="IPR050482">
    <property type="entry name" value="Sensor_HK_TwoCompSys"/>
</dbReference>
<evidence type="ECO:0000256" key="7">
    <source>
        <dbReference type="ARBA" id="ARBA00022679"/>
    </source>
</evidence>
<protein>
    <recommendedName>
        <fullName evidence="16">Sensor histidine kinase</fullName>
        <ecNumber evidence="16">2.7.13.3</ecNumber>
    </recommendedName>
</protein>
<dbReference type="CDD" id="cd00130">
    <property type="entry name" value="PAS"/>
    <property type="match status" value="1"/>
</dbReference>
<dbReference type="CDD" id="cd16917">
    <property type="entry name" value="HATPase_UhpB-NarQ-NarX-like"/>
    <property type="match status" value="1"/>
</dbReference>
<keyword evidence="14" id="KW-0411">Iron-sulfur</keyword>
<evidence type="ECO:0000256" key="16">
    <source>
        <dbReference type="PIRNR" id="PIRNR037432"/>
    </source>
</evidence>
<evidence type="ECO:0000256" key="11">
    <source>
        <dbReference type="ARBA" id="ARBA00022840"/>
    </source>
</evidence>
<evidence type="ECO:0000256" key="5">
    <source>
        <dbReference type="ARBA" id="ARBA00022490"/>
    </source>
</evidence>
<proteinExistence type="predicted"/>
<evidence type="ECO:0000259" key="19">
    <source>
        <dbReference type="PROSITE" id="PS50113"/>
    </source>
</evidence>
<feature type="domain" description="PAS" evidence="18">
    <location>
        <begin position="1"/>
        <end position="42"/>
    </location>
</feature>
<evidence type="ECO:0000256" key="3">
    <source>
        <dbReference type="ARBA" id="ARBA00004496"/>
    </source>
</evidence>
<keyword evidence="9 16" id="KW-0547">Nucleotide-binding</keyword>
<keyword evidence="7 16" id="KW-0808">Transferase</keyword>
<dbReference type="PROSITE" id="PS50112">
    <property type="entry name" value="PAS"/>
    <property type="match status" value="1"/>
</dbReference>
<organism evidence="20 21">
    <name type="scientific">Fodinisporobacter ferrooxydans</name>
    <dbReference type="NCBI Taxonomy" id="2901836"/>
    <lineage>
        <taxon>Bacteria</taxon>
        <taxon>Bacillati</taxon>
        <taxon>Bacillota</taxon>
        <taxon>Bacilli</taxon>
        <taxon>Bacillales</taxon>
        <taxon>Alicyclobacillaceae</taxon>
        <taxon>Fodinisporobacter</taxon>
    </lineage>
</organism>
<evidence type="ECO:0000256" key="13">
    <source>
        <dbReference type="ARBA" id="ARBA00023012"/>
    </source>
</evidence>
<dbReference type="PROSITE" id="PS50109">
    <property type="entry name" value="HIS_KIN"/>
    <property type="match status" value="1"/>
</dbReference>
<dbReference type="Proteomes" id="UP000830167">
    <property type="component" value="Chromosome"/>
</dbReference>
<dbReference type="Gene3D" id="1.20.5.1930">
    <property type="match status" value="1"/>
</dbReference>
<keyword evidence="13 16" id="KW-0902">Two-component regulatory system</keyword>
<evidence type="ECO:0000256" key="9">
    <source>
        <dbReference type="ARBA" id="ARBA00022741"/>
    </source>
</evidence>
<evidence type="ECO:0000256" key="1">
    <source>
        <dbReference type="ARBA" id="ARBA00000085"/>
    </source>
</evidence>
<dbReference type="GO" id="GO:0016301">
    <property type="term" value="F:kinase activity"/>
    <property type="evidence" value="ECO:0007669"/>
    <property type="project" value="UniProtKB-KW"/>
</dbReference>
<dbReference type="EMBL" id="CP089291">
    <property type="protein sequence ID" value="UOF92073.1"/>
    <property type="molecule type" value="Genomic_DNA"/>
</dbReference>
<evidence type="ECO:0000256" key="2">
    <source>
        <dbReference type="ARBA" id="ARBA00001966"/>
    </source>
</evidence>
<gene>
    <name evidence="20" type="ORF">LSG31_07540</name>
</gene>
<dbReference type="SMART" id="SM00091">
    <property type="entry name" value="PAS"/>
    <property type="match status" value="1"/>
</dbReference>
<evidence type="ECO:0000256" key="8">
    <source>
        <dbReference type="ARBA" id="ARBA00022723"/>
    </source>
</evidence>
<dbReference type="Pfam" id="PF13426">
    <property type="entry name" value="PAS_9"/>
    <property type="match status" value="1"/>
</dbReference>
<dbReference type="InterPro" id="IPR000700">
    <property type="entry name" value="PAS-assoc_C"/>
</dbReference>
<comment type="function">
    <text evidence="15">Member of the two-component regulatory system NreB/NreC involved in the control of dissimilatory nitrate/nitrite reduction in response to oxygen. NreB functions as a direct oxygen sensor histidine kinase which is autophosphorylated, in the absence of oxygen, probably at the conserved histidine residue, and transfers its phosphate group probably to a conserved aspartate residue of NreC. NreB/NreC activates the expression of the nitrate (narGHJI) and nitrite (nir) reductase operons, as well as the putative nitrate transporter gene narT.</text>
</comment>
<feature type="domain" description="Histidine kinase" evidence="17">
    <location>
        <begin position="143"/>
        <end position="334"/>
    </location>
</feature>
<evidence type="ECO:0000313" key="20">
    <source>
        <dbReference type="EMBL" id="UOF92073.1"/>
    </source>
</evidence>
<dbReference type="Pfam" id="PF07730">
    <property type="entry name" value="HisKA_3"/>
    <property type="match status" value="1"/>
</dbReference>
<comment type="cofactor">
    <cofactor evidence="2">
        <name>[4Fe-4S] cluster</name>
        <dbReference type="ChEBI" id="CHEBI:49883"/>
    </cofactor>
</comment>
<dbReference type="Gene3D" id="3.30.565.10">
    <property type="entry name" value="Histidine kinase-like ATPase, C-terminal domain"/>
    <property type="match status" value="1"/>
</dbReference>
<evidence type="ECO:0000256" key="10">
    <source>
        <dbReference type="ARBA" id="ARBA00022777"/>
    </source>
</evidence>
<keyword evidence="4" id="KW-0004">4Fe-4S</keyword>
<evidence type="ECO:0000259" key="18">
    <source>
        <dbReference type="PROSITE" id="PS50112"/>
    </source>
</evidence>
<evidence type="ECO:0000256" key="6">
    <source>
        <dbReference type="ARBA" id="ARBA00022553"/>
    </source>
</evidence>
<evidence type="ECO:0000259" key="17">
    <source>
        <dbReference type="PROSITE" id="PS50109"/>
    </source>
</evidence>
<dbReference type="PIRSF" id="PIRSF037432">
    <property type="entry name" value="STHK_NreB"/>
    <property type="match status" value="1"/>
</dbReference>
<keyword evidence="21" id="KW-1185">Reference proteome</keyword>
<dbReference type="InterPro" id="IPR035965">
    <property type="entry name" value="PAS-like_dom_sf"/>
</dbReference>
<keyword evidence="8" id="KW-0479">Metal-binding</keyword>
<accession>A0ABY4CS75</accession>
<dbReference type="PROSITE" id="PS50113">
    <property type="entry name" value="PAC"/>
    <property type="match status" value="1"/>
</dbReference>
<evidence type="ECO:0000256" key="4">
    <source>
        <dbReference type="ARBA" id="ARBA00022485"/>
    </source>
</evidence>
<keyword evidence="6" id="KW-0597">Phosphoprotein</keyword>
<dbReference type="NCBIfam" id="TIGR00229">
    <property type="entry name" value="sensory_box"/>
    <property type="match status" value="1"/>
</dbReference>
<evidence type="ECO:0000256" key="12">
    <source>
        <dbReference type="ARBA" id="ARBA00023004"/>
    </source>
</evidence>
<comment type="subcellular location">
    <subcellularLocation>
        <location evidence="3">Cytoplasm</location>
    </subcellularLocation>
</comment>
<keyword evidence="11 16" id="KW-0067">ATP-binding</keyword>
<keyword evidence="5" id="KW-0963">Cytoplasm</keyword>
<keyword evidence="12" id="KW-0408">Iron</keyword>
<feature type="domain" description="PAC" evidence="19">
    <location>
        <begin position="72"/>
        <end position="122"/>
    </location>
</feature>
<keyword evidence="10 16" id="KW-0418">Kinase</keyword>
<evidence type="ECO:0000313" key="21">
    <source>
        <dbReference type="Proteomes" id="UP000830167"/>
    </source>
</evidence>
<dbReference type="SUPFAM" id="SSF55785">
    <property type="entry name" value="PYP-like sensor domain (PAS domain)"/>
    <property type="match status" value="1"/>
</dbReference>
<dbReference type="InterPro" id="IPR011712">
    <property type="entry name" value="Sig_transdc_His_kin_sub3_dim/P"/>
</dbReference>
<dbReference type="InterPro" id="IPR017203">
    <property type="entry name" value="Sig_transdc_His_kinase_NreB"/>
</dbReference>
<comment type="catalytic activity">
    <reaction evidence="1 16">
        <text>ATP + protein L-histidine = ADP + protein N-phospho-L-histidine.</text>
        <dbReference type="EC" id="2.7.13.3"/>
    </reaction>
</comment>
<evidence type="ECO:0000256" key="15">
    <source>
        <dbReference type="ARBA" id="ARBA00024827"/>
    </source>
</evidence>
<dbReference type="Gene3D" id="3.30.450.20">
    <property type="entry name" value="PAS domain"/>
    <property type="match status" value="1"/>
</dbReference>
<dbReference type="PANTHER" id="PTHR24421">
    <property type="entry name" value="NITRATE/NITRITE SENSOR PROTEIN NARX-RELATED"/>
    <property type="match status" value="1"/>
</dbReference>